<dbReference type="OrthoDB" id="4368996at2759"/>
<dbReference type="EMBL" id="MDYM01000001">
    <property type="protein sequence ID" value="OQD71238.1"/>
    <property type="molecule type" value="Genomic_DNA"/>
</dbReference>
<reference evidence="3" key="1">
    <citation type="journal article" date="2017" name="Nat. Microbiol.">
        <title>Global analysis of biosynthetic gene clusters reveals vast potential of secondary metabolite production in Penicillium species.</title>
        <authorList>
            <person name="Nielsen J.C."/>
            <person name="Grijseels S."/>
            <person name="Prigent S."/>
            <person name="Ji B."/>
            <person name="Dainat J."/>
            <person name="Nielsen K.F."/>
            <person name="Frisvad J.C."/>
            <person name="Workman M."/>
            <person name="Nielsen J."/>
        </authorList>
    </citation>
    <scope>NUCLEOTIDE SEQUENCE [LARGE SCALE GENOMIC DNA]</scope>
    <source>
        <strain evidence="3">IBT 4502</strain>
    </source>
</reference>
<evidence type="ECO:0000256" key="1">
    <source>
        <dbReference type="SAM" id="MobiDB-lite"/>
    </source>
</evidence>
<evidence type="ECO:0000313" key="2">
    <source>
        <dbReference type="EMBL" id="OQD71238.1"/>
    </source>
</evidence>
<evidence type="ECO:0000313" key="3">
    <source>
        <dbReference type="Proteomes" id="UP000191408"/>
    </source>
</evidence>
<protein>
    <submittedName>
        <fullName evidence="2">Uncharacterized protein</fullName>
    </submittedName>
</protein>
<accession>A0A1V6P2N3</accession>
<comment type="caution">
    <text evidence="2">The sequence shown here is derived from an EMBL/GenBank/DDBJ whole genome shotgun (WGS) entry which is preliminary data.</text>
</comment>
<sequence>MPGCCRWNCFGICRRRRPRSPSFGPPGPPGPPDPTDGNDPIVLQFIAPVPPPVVPTPISSNTTFFPSSQPGSSPSVNPNDYRYGEHEMRGHLRQRWIDDANEPNCTVQLPDFEFRHLTHAKHRSQRWTTNFNRWNGRPRVFEEDIADCGLPVGEQNYHDVKISKESVTAHPKRGRGTNFYHITTAMGVIVLRNAYRHDGPYWSQIALALYDVHFARNALRHIYLENVVNDDTTDCVRTIWAETQPPNTRMFDMAPEAVNQVAWDFDTPEYKAILGTELGKGAAAIVMSAYPRGTHRIARIVVWRFGVLQVRFDIENKSYM</sequence>
<feature type="compositionally biased region" description="Pro residues" evidence="1">
    <location>
        <begin position="23"/>
        <end position="34"/>
    </location>
</feature>
<feature type="region of interest" description="Disordered" evidence="1">
    <location>
        <begin position="18"/>
        <end position="41"/>
    </location>
</feature>
<dbReference type="AlphaFoldDB" id="A0A1V6P2N3"/>
<dbReference type="Proteomes" id="UP000191408">
    <property type="component" value="Unassembled WGS sequence"/>
</dbReference>
<proteinExistence type="predicted"/>
<keyword evidence="3" id="KW-1185">Reference proteome</keyword>
<name>A0A1V6P2N3_PENPO</name>
<gene>
    <name evidence="2" type="ORF">PENPOL_c001G05188</name>
</gene>
<organism evidence="2 3">
    <name type="scientific">Penicillium polonicum</name>
    <dbReference type="NCBI Taxonomy" id="60169"/>
    <lineage>
        <taxon>Eukaryota</taxon>
        <taxon>Fungi</taxon>
        <taxon>Dikarya</taxon>
        <taxon>Ascomycota</taxon>
        <taxon>Pezizomycotina</taxon>
        <taxon>Eurotiomycetes</taxon>
        <taxon>Eurotiomycetidae</taxon>
        <taxon>Eurotiales</taxon>
        <taxon>Aspergillaceae</taxon>
        <taxon>Penicillium</taxon>
    </lineage>
</organism>